<keyword evidence="2" id="KW-1185">Reference proteome</keyword>
<evidence type="ECO:0000313" key="1">
    <source>
        <dbReference type="EMBL" id="KAL3809599.1"/>
    </source>
</evidence>
<protein>
    <submittedName>
        <fullName evidence="1">Uncharacterized protein</fullName>
    </submittedName>
</protein>
<accession>A0ABD3R9I1</accession>
<comment type="caution">
    <text evidence="1">The sequence shown here is derived from an EMBL/GenBank/DDBJ whole genome shotgun (WGS) entry which is preliminary data.</text>
</comment>
<sequence>MGKFVPSSSTASPSTPLIDLGGVNGSCDVLLEGLAATPSSADDDDDEAKCDIGHLTTTATPATTTMRVHFDSMSPESISTITSRGIWMSEGDATRFDSGGDRGGVNSLRHPSMTSVTMDRKLEAEVRLLSVMTRTPLVRHEYVDANALTSDKVLDIRHALMDVLHSSAHNYVHTNDEKDGAAVTATTLVLGDAGGSFKEQRSNDDDPLERRQLPISIDTDAYFDGEYFGLDDAAMGLTDSGDVTCRDDEKPAVISPHRSVVHYAQGTMKNRSGEPDARSDVRGRGKINVYGAELQALHGFSSSPHLASSPSPSSLAAPQIFPPLLAVATDGIIKLETLSWFGSIARRYGLDVDEGKKDAIAGGVGRQASRSIK</sequence>
<dbReference type="EMBL" id="JALLPB020000395">
    <property type="protein sequence ID" value="KAL3809599.1"/>
    <property type="molecule type" value="Genomic_DNA"/>
</dbReference>
<dbReference type="Proteomes" id="UP001530377">
    <property type="component" value="Unassembled WGS sequence"/>
</dbReference>
<name>A0ABD3R9I1_9STRA</name>
<reference evidence="1 2" key="1">
    <citation type="submission" date="2024-10" db="EMBL/GenBank/DDBJ databases">
        <title>Updated reference genomes for cyclostephanoid diatoms.</title>
        <authorList>
            <person name="Roberts W.R."/>
            <person name="Alverson A.J."/>
        </authorList>
    </citation>
    <scope>NUCLEOTIDE SEQUENCE [LARGE SCALE GENOMIC DNA]</scope>
    <source>
        <strain evidence="1 2">AJA228-03</strain>
    </source>
</reference>
<organism evidence="1 2">
    <name type="scientific">Cyclostephanos tholiformis</name>
    <dbReference type="NCBI Taxonomy" id="382380"/>
    <lineage>
        <taxon>Eukaryota</taxon>
        <taxon>Sar</taxon>
        <taxon>Stramenopiles</taxon>
        <taxon>Ochrophyta</taxon>
        <taxon>Bacillariophyta</taxon>
        <taxon>Coscinodiscophyceae</taxon>
        <taxon>Thalassiosirophycidae</taxon>
        <taxon>Stephanodiscales</taxon>
        <taxon>Stephanodiscaceae</taxon>
        <taxon>Cyclostephanos</taxon>
    </lineage>
</organism>
<evidence type="ECO:0000313" key="2">
    <source>
        <dbReference type="Proteomes" id="UP001530377"/>
    </source>
</evidence>
<dbReference type="AlphaFoldDB" id="A0ABD3R9I1"/>
<gene>
    <name evidence="1" type="ORF">ACHAXA_005815</name>
</gene>
<proteinExistence type="predicted"/>